<dbReference type="Proteomes" id="UP001151760">
    <property type="component" value="Unassembled WGS sequence"/>
</dbReference>
<reference evidence="1" key="2">
    <citation type="submission" date="2022-01" db="EMBL/GenBank/DDBJ databases">
        <authorList>
            <person name="Yamashiro T."/>
            <person name="Shiraishi A."/>
            <person name="Satake H."/>
            <person name="Nakayama K."/>
        </authorList>
    </citation>
    <scope>NUCLEOTIDE SEQUENCE</scope>
</reference>
<gene>
    <name evidence="1" type="ORF">Tco_0725441</name>
</gene>
<sequence>MKCPQHYLTACRKLSCFTMGSMFQQDKSLTQEVPSQPKLLLMLKWPSNKWLNTLRNGTMGHLQRTEVLKLLTGPYYTKDYPHKEEGKALEEAYYTQFGTPYQPGGQYRAAGPGFYQRNNGNSLYPARIDTIEESLSKFMVESAKRHEENSNIIKETQASTDAVIRNQGLKPWNFKLDR</sequence>
<comment type="caution">
    <text evidence="1">The sequence shown here is derived from an EMBL/GenBank/DDBJ whole genome shotgun (WGS) entry which is preliminary data.</text>
</comment>
<name>A0ABQ4YDL2_9ASTR</name>
<proteinExistence type="predicted"/>
<keyword evidence="2" id="KW-1185">Reference proteome</keyword>
<evidence type="ECO:0000313" key="1">
    <source>
        <dbReference type="EMBL" id="GJS75560.1"/>
    </source>
</evidence>
<accession>A0ABQ4YDL2</accession>
<protein>
    <submittedName>
        <fullName evidence="1">Uncharacterized protein</fullName>
    </submittedName>
</protein>
<organism evidence="1 2">
    <name type="scientific">Tanacetum coccineum</name>
    <dbReference type="NCBI Taxonomy" id="301880"/>
    <lineage>
        <taxon>Eukaryota</taxon>
        <taxon>Viridiplantae</taxon>
        <taxon>Streptophyta</taxon>
        <taxon>Embryophyta</taxon>
        <taxon>Tracheophyta</taxon>
        <taxon>Spermatophyta</taxon>
        <taxon>Magnoliopsida</taxon>
        <taxon>eudicotyledons</taxon>
        <taxon>Gunneridae</taxon>
        <taxon>Pentapetalae</taxon>
        <taxon>asterids</taxon>
        <taxon>campanulids</taxon>
        <taxon>Asterales</taxon>
        <taxon>Asteraceae</taxon>
        <taxon>Asteroideae</taxon>
        <taxon>Anthemideae</taxon>
        <taxon>Anthemidinae</taxon>
        <taxon>Tanacetum</taxon>
    </lineage>
</organism>
<reference evidence="1" key="1">
    <citation type="journal article" date="2022" name="Int. J. Mol. Sci.">
        <title>Draft Genome of Tanacetum Coccineum: Genomic Comparison of Closely Related Tanacetum-Family Plants.</title>
        <authorList>
            <person name="Yamashiro T."/>
            <person name="Shiraishi A."/>
            <person name="Nakayama K."/>
            <person name="Satake H."/>
        </authorList>
    </citation>
    <scope>NUCLEOTIDE SEQUENCE</scope>
</reference>
<dbReference type="EMBL" id="BQNB010010311">
    <property type="protein sequence ID" value="GJS75560.1"/>
    <property type="molecule type" value="Genomic_DNA"/>
</dbReference>
<evidence type="ECO:0000313" key="2">
    <source>
        <dbReference type="Proteomes" id="UP001151760"/>
    </source>
</evidence>